<name>A0ABP7KWX6_9ACTN</name>
<keyword evidence="3" id="KW-1185">Reference proteome</keyword>
<comment type="caution">
    <text evidence="2">The sequence shown here is derived from an EMBL/GenBank/DDBJ whole genome shotgun (WGS) entry which is preliminary data.</text>
</comment>
<evidence type="ECO:0000313" key="2">
    <source>
        <dbReference type="EMBL" id="GAA3887662.1"/>
    </source>
</evidence>
<evidence type="ECO:0000259" key="1">
    <source>
        <dbReference type="Pfam" id="PF13936"/>
    </source>
</evidence>
<evidence type="ECO:0000313" key="3">
    <source>
        <dbReference type="Proteomes" id="UP001501563"/>
    </source>
</evidence>
<protein>
    <recommendedName>
        <fullName evidence="1">Transposase IS30-like HTH domain-containing protein</fullName>
    </recommendedName>
</protein>
<dbReference type="EMBL" id="BAAAZA010000023">
    <property type="protein sequence ID" value="GAA3887662.1"/>
    <property type="molecule type" value="Genomic_DNA"/>
</dbReference>
<gene>
    <name evidence="2" type="ORF">GCM10022207_63770</name>
</gene>
<dbReference type="Pfam" id="PF13936">
    <property type="entry name" value="HTH_38"/>
    <property type="match status" value="1"/>
</dbReference>
<proteinExistence type="predicted"/>
<reference evidence="3" key="1">
    <citation type="journal article" date="2019" name="Int. J. Syst. Evol. Microbiol.">
        <title>The Global Catalogue of Microorganisms (GCM) 10K type strain sequencing project: providing services to taxonomists for standard genome sequencing and annotation.</title>
        <authorList>
            <consortium name="The Broad Institute Genomics Platform"/>
            <consortium name="The Broad Institute Genome Sequencing Center for Infectious Disease"/>
            <person name="Wu L."/>
            <person name="Ma J."/>
        </authorList>
    </citation>
    <scope>NUCLEOTIDE SEQUENCE [LARGE SCALE GENOMIC DNA]</scope>
    <source>
        <strain evidence="3">JCM 16578</strain>
    </source>
</reference>
<dbReference type="Proteomes" id="UP001501563">
    <property type="component" value="Unassembled WGS sequence"/>
</dbReference>
<dbReference type="InterPro" id="IPR025246">
    <property type="entry name" value="IS30-like_HTH"/>
</dbReference>
<sequence length="189" mass="21003">MLKARFFEALDREDGSITHAAHAAGVNRNTAFGWARQAGVRGRGKPGTSGHPGRAEYERLRAAGVRRRDAAVQIGVHERTAQDWDLGIRQLGHSRLRADGRLIVYKTGVTTTQPSLAAVDARLHPRFLNVTEWETIADMHRAGYSLRAIGRDLGRPASTIKREIDARAVDGVYRPHRALRAWAESRSRP</sequence>
<organism evidence="2 3">
    <name type="scientific">Streptomyces lannensis</name>
    <dbReference type="NCBI Taxonomy" id="766498"/>
    <lineage>
        <taxon>Bacteria</taxon>
        <taxon>Bacillati</taxon>
        <taxon>Actinomycetota</taxon>
        <taxon>Actinomycetes</taxon>
        <taxon>Kitasatosporales</taxon>
        <taxon>Streptomycetaceae</taxon>
        <taxon>Streptomyces</taxon>
    </lineage>
</organism>
<accession>A0ABP7KWX6</accession>
<feature type="domain" description="Transposase IS30-like HTH" evidence="1">
    <location>
        <begin position="126"/>
        <end position="164"/>
    </location>
</feature>